<keyword evidence="5" id="KW-0235">DNA replication</keyword>
<keyword evidence="1" id="KW-0240">DNA-directed RNA polymerase</keyword>
<reference evidence="9 10" key="1">
    <citation type="submission" date="2020-08" db="EMBL/GenBank/DDBJ databases">
        <title>Genomic Encyclopedia of Type Strains, Phase IV (KMG-IV): sequencing the most valuable type-strain genomes for metagenomic binning, comparative biology and taxonomic classification.</title>
        <authorList>
            <person name="Goeker M."/>
        </authorList>
    </citation>
    <scope>NUCLEOTIDE SEQUENCE [LARGE SCALE GENOMIC DNA]</scope>
    <source>
        <strain evidence="9 10">DSM 102189</strain>
    </source>
</reference>
<dbReference type="SUPFAM" id="SSF57783">
    <property type="entry name" value="Zinc beta-ribbon"/>
    <property type="match status" value="1"/>
</dbReference>
<sequence length="305" mass="32907">MTTVGSRTSLEVEGRDLVESLRGKWSSNGSGGGGMCCCPAHNDTSPSLSVRVGDRSLLFHCFAGCETIDVIRALRRGGQVGRDGLGATNEDRPKKAYTDSGMALRLWDTTHPVAGTLAEAYLEYRAISMRSDQLRFHPRAQLGSKADARFLPALIAAIRDDCGLVAVHRTFLDEKTGWKADIRDPKRLLGRPGTGAVRLQPAGETLGLAEGVETAMSASERLGFPVWAVVGNERFGIVSIPPIVRRLVILPDPDNGGRRAWQLAAQRSRVAKTIELLLPPQAASNGKDDWNAIAMRLRGEKAAAD</sequence>
<dbReference type="GO" id="GO:0008270">
    <property type="term" value="F:zinc ion binding"/>
    <property type="evidence" value="ECO:0007669"/>
    <property type="project" value="InterPro"/>
</dbReference>
<dbReference type="InterPro" id="IPR036977">
    <property type="entry name" value="DNA_primase_Znf_CHC2"/>
</dbReference>
<evidence type="ECO:0000259" key="7">
    <source>
        <dbReference type="Pfam" id="PF13362"/>
    </source>
</evidence>
<keyword evidence="4" id="KW-0548">Nucleotidyltransferase</keyword>
<dbReference type="InterPro" id="IPR055570">
    <property type="entry name" value="DUF7146"/>
</dbReference>
<dbReference type="InterPro" id="IPR034154">
    <property type="entry name" value="TOPRIM_DnaG/twinkle"/>
</dbReference>
<dbReference type="AlphaFoldDB" id="A0A841L6I1"/>
<evidence type="ECO:0000313" key="10">
    <source>
        <dbReference type="Proteomes" id="UP000538147"/>
    </source>
</evidence>
<protein>
    <recommendedName>
        <fullName evidence="11">Virulence-associated protein E</fullName>
    </recommendedName>
</protein>
<feature type="domain" description="DUF7146" evidence="8">
    <location>
        <begin position="102"/>
        <end position="199"/>
    </location>
</feature>
<evidence type="ECO:0000256" key="4">
    <source>
        <dbReference type="ARBA" id="ARBA00022695"/>
    </source>
</evidence>
<dbReference type="GO" id="GO:0016779">
    <property type="term" value="F:nucleotidyltransferase activity"/>
    <property type="evidence" value="ECO:0007669"/>
    <property type="project" value="UniProtKB-KW"/>
</dbReference>
<evidence type="ECO:0000256" key="1">
    <source>
        <dbReference type="ARBA" id="ARBA00022478"/>
    </source>
</evidence>
<dbReference type="GO" id="GO:0003677">
    <property type="term" value="F:DNA binding"/>
    <property type="evidence" value="ECO:0007669"/>
    <property type="project" value="InterPro"/>
</dbReference>
<evidence type="ECO:0000313" key="9">
    <source>
        <dbReference type="EMBL" id="MBB6228569.1"/>
    </source>
</evidence>
<evidence type="ECO:0000256" key="3">
    <source>
        <dbReference type="ARBA" id="ARBA00022679"/>
    </source>
</evidence>
<evidence type="ECO:0000256" key="5">
    <source>
        <dbReference type="ARBA" id="ARBA00022705"/>
    </source>
</evidence>
<dbReference type="InterPro" id="IPR006171">
    <property type="entry name" value="TOPRIM_dom"/>
</dbReference>
<dbReference type="GO" id="GO:1990077">
    <property type="term" value="C:primosome complex"/>
    <property type="evidence" value="ECO:0007669"/>
    <property type="project" value="UniProtKB-KW"/>
</dbReference>
<evidence type="ECO:0000256" key="2">
    <source>
        <dbReference type="ARBA" id="ARBA00022515"/>
    </source>
</evidence>
<keyword evidence="3" id="KW-0808">Transferase</keyword>
<name>A0A841L6I1_9SPHN</name>
<dbReference type="RefSeq" id="WP_184201152.1">
    <property type="nucleotide sequence ID" value="NZ_BMOX01000004.1"/>
</dbReference>
<dbReference type="Pfam" id="PF13362">
    <property type="entry name" value="Toprim_3"/>
    <property type="match status" value="1"/>
</dbReference>
<dbReference type="GO" id="GO:0006269">
    <property type="term" value="P:DNA replication, synthesis of primer"/>
    <property type="evidence" value="ECO:0007669"/>
    <property type="project" value="UniProtKB-KW"/>
</dbReference>
<evidence type="ECO:0008006" key="11">
    <source>
        <dbReference type="Google" id="ProtNLM"/>
    </source>
</evidence>
<evidence type="ECO:0000256" key="6">
    <source>
        <dbReference type="ARBA" id="ARBA00023163"/>
    </source>
</evidence>
<accession>A0A841L6I1</accession>
<dbReference type="Gene3D" id="3.90.580.10">
    <property type="entry name" value="Zinc finger, CHC2-type domain"/>
    <property type="match status" value="1"/>
</dbReference>
<dbReference type="CDD" id="cd01029">
    <property type="entry name" value="TOPRIM_primases"/>
    <property type="match status" value="1"/>
</dbReference>
<keyword evidence="6" id="KW-0804">Transcription</keyword>
<dbReference type="GO" id="GO:0000428">
    <property type="term" value="C:DNA-directed RNA polymerase complex"/>
    <property type="evidence" value="ECO:0007669"/>
    <property type="project" value="UniProtKB-KW"/>
</dbReference>
<dbReference type="Pfam" id="PF23639">
    <property type="entry name" value="DUF7146"/>
    <property type="match status" value="1"/>
</dbReference>
<dbReference type="EMBL" id="JACIIV010000021">
    <property type="protein sequence ID" value="MBB6228569.1"/>
    <property type="molecule type" value="Genomic_DNA"/>
</dbReference>
<organism evidence="9 10">
    <name type="scientific">Polymorphobacter multimanifer</name>
    <dbReference type="NCBI Taxonomy" id="1070431"/>
    <lineage>
        <taxon>Bacteria</taxon>
        <taxon>Pseudomonadati</taxon>
        <taxon>Pseudomonadota</taxon>
        <taxon>Alphaproteobacteria</taxon>
        <taxon>Sphingomonadales</taxon>
        <taxon>Sphingosinicellaceae</taxon>
        <taxon>Polymorphobacter</taxon>
    </lineage>
</organism>
<gene>
    <name evidence="9" type="ORF">FHS79_002759</name>
</gene>
<evidence type="ECO:0000259" key="8">
    <source>
        <dbReference type="Pfam" id="PF23639"/>
    </source>
</evidence>
<proteinExistence type="predicted"/>
<comment type="caution">
    <text evidence="9">The sequence shown here is derived from an EMBL/GenBank/DDBJ whole genome shotgun (WGS) entry which is preliminary data.</text>
</comment>
<keyword evidence="10" id="KW-1185">Reference proteome</keyword>
<keyword evidence="2" id="KW-0639">Primosome</keyword>
<feature type="domain" description="Toprim" evidence="7">
    <location>
        <begin position="206"/>
        <end position="295"/>
    </location>
</feature>
<dbReference type="Proteomes" id="UP000538147">
    <property type="component" value="Unassembled WGS sequence"/>
</dbReference>